<protein>
    <submittedName>
        <fullName evidence="3">Peptidase C1A papain</fullName>
    </submittedName>
</protein>
<feature type="domain" description="Peptidase C1A papain C-terminal" evidence="2">
    <location>
        <begin position="135"/>
        <end position="365"/>
    </location>
</feature>
<gene>
    <name evidence="3" type="ORF">AKJ09_00777</name>
</gene>
<organism evidence="3 4">
    <name type="scientific">Labilithrix luteola</name>
    <dbReference type="NCBI Taxonomy" id="1391654"/>
    <lineage>
        <taxon>Bacteria</taxon>
        <taxon>Pseudomonadati</taxon>
        <taxon>Myxococcota</taxon>
        <taxon>Polyangia</taxon>
        <taxon>Polyangiales</taxon>
        <taxon>Labilitrichaceae</taxon>
        <taxon>Labilithrix</taxon>
    </lineage>
</organism>
<evidence type="ECO:0000256" key="1">
    <source>
        <dbReference type="SAM" id="MobiDB-lite"/>
    </source>
</evidence>
<reference evidence="3 4" key="1">
    <citation type="submission" date="2015-08" db="EMBL/GenBank/DDBJ databases">
        <authorList>
            <person name="Babu N.S."/>
            <person name="Beckwith C.J."/>
            <person name="Beseler K.G."/>
            <person name="Brison A."/>
            <person name="Carone J.V."/>
            <person name="Caskin T.P."/>
            <person name="Diamond M."/>
            <person name="Durham M.E."/>
            <person name="Foxe J.M."/>
            <person name="Go M."/>
            <person name="Henderson B.A."/>
            <person name="Jones I.B."/>
            <person name="McGettigan J.A."/>
            <person name="Micheletti S.J."/>
            <person name="Nasrallah M.E."/>
            <person name="Ortiz D."/>
            <person name="Piller C.R."/>
            <person name="Privatt S.R."/>
            <person name="Schneider S.L."/>
            <person name="Sharp S."/>
            <person name="Smith T.C."/>
            <person name="Stanton J.D."/>
            <person name="Ullery H.E."/>
            <person name="Wilson R.J."/>
            <person name="Serrano M.G."/>
            <person name="Buck G."/>
            <person name="Lee V."/>
            <person name="Wang Y."/>
            <person name="Carvalho R."/>
            <person name="Voegtly L."/>
            <person name="Shi R."/>
            <person name="Duckworth R."/>
            <person name="Johnson A."/>
            <person name="Loviza R."/>
            <person name="Walstead R."/>
            <person name="Shah Z."/>
            <person name="Kiflezghi M."/>
            <person name="Wade K."/>
            <person name="Ball S.L."/>
            <person name="Bradley K.W."/>
            <person name="Asai D.J."/>
            <person name="Bowman C.A."/>
            <person name="Russell D.A."/>
            <person name="Pope W.H."/>
            <person name="Jacobs-Sera D."/>
            <person name="Hendrix R.W."/>
            <person name="Hatfull G.F."/>
        </authorList>
    </citation>
    <scope>NUCLEOTIDE SEQUENCE [LARGE SCALE GENOMIC DNA]</scope>
    <source>
        <strain evidence="3 4">DSM 27648</strain>
    </source>
</reference>
<dbReference type="KEGG" id="llu:AKJ09_00777"/>
<accession>A0A0K1PKQ0</accession>
<dbReference type="Pfam" id="PF00112">
    <property type="entry name" value="Peptidase_C1"/>
    <property type="match status" value="1"/>
</dbReference>
<dbReference type="InterPro" id="IPR038765">
    <property type="entry name" value="Papain-like_cys_pep_sf"/>
</dbReference>
<dbReference type="STRING" id="1391654.AKJ09_00777"/>
<dbReference type="PROSITE" id="PS51257">
    <property type="entry name" value="PROKAR_LIPOPROTEIN"/>
    <property type="match status" value="1"/>
</dbReference>
<dbReference type="Gene3D" id="3.90.70.10">
    <property type="entry name" value="Cysteine proteinases"/>
    <property type="match status" value="1"/>
</dbReference>
<dbReference type="CDD" id="cd02619">
    <property type="entry name" value="Peptidase_C1"/>
    <property type="match status" value="1"/>
</dbReference>
<evidence type="ECO:0000313" key="4">
    <source>
        <dbReference type="Proteomes" id="UP000064967"/>
    </source>
</evidence>
<feature type="compositionally biased region" description="Pro residues" evidence="1">
    <location>
        <begin position="46"/>
        <end position="62"/>
    </location>
</feature>
<dbReference type="OrthoDB" id="5318987at2"/>
<dbReference type="EMBL" id="CP012333">
    <property type="protein sequence ID" value="AKU94113.1"/>
    <property type="molecule type" value="Genomic_DNA"/>
</dbReference>
<dbReference type="InterPro" id="IPR000668">
    <property type="entry name" value="Peptidase_C1A_C"/>
</dbReference>
<dbReference type="Proteomes" id="UP000064967">
    <property type="component" value="Chromosome"/>
</dbReference>
<dbReference type="SMART" id="SM00645">
    <property type="entry name" value="Pept_C1"/>
    <property type="match status" value="1"/>
</dbReference>
<dbReference type="GO" id="GO:0008234">
    <property type="term" value="F:cysteine-type peptidase activity"/>
    <property type="evidence" value="ECO:0007669"/>
    <property type="project" value="InterPro"/>
</dbReference>
<evidence type="ECO:0000259" key="2">
    <source>
        <dbReference type="SMART" id="SM00645"/>
    </source>
</evidence>
<sequence>MSRTSFFLLLTSAVLTTGTLACKRVLPAADDAGPAPVASKELGAPKTPPRPRAAPPIPPLPDLPILEKQEASAKLPFGITLPVRASASGCGGATWNGAMTVAIPCAQNGLLFGREEQGARELVSPRLLKGNAAALPRVVDNRFVALEGPVRDQRSSPACTAFSLATAIDHAVARWTGKPSNVSAMQIWSRYRSPYAQKAIGANLGQSLASETSWPFDERTAKGWVACEPGSKPPKEGCGLLPDPKRVASANADESVMLTDVTYLTDPDVDDLREHLAAGQDVVVALELPQVFAATGRPGARYVPHWTAEKAEGGHAVVLAGYVTLANAVYFLLHNSWGTAWGDGGYAWIHATTLMKHLREALVVDAEPVLRDAQKRRRTRGALTCDPGLVPDSIRSTCTPPCPDGSPRSDGVCPVQAQCGAGLVNLTGVCVIAAPTTKGSDPKTGIAWSCGPGGCSYDLPRRSDPDCKGNLCKASCPAPIFRIAASGDALTCVE</sequence>
<name>A0A0K1PKQ0_9BACT</name>
<dbReference type="SUPFAM" id="SSF54001">
    <property type="entry name" value="Cysteine proteinases"/>
    <property type="match status" value="1"/>
</dbReference>
<dbReference type="AlphaFoldDB" id="A0A0K1PKQ0"/>
<dbReference type="GO" id="GO:0006508">
    <property type="term" value="P:proteolysis"/>
    <property type="evidence" value="ECO:0007669"/>
    <property type="project" value="InterPro"/>
</dbReference>
<feature type="region of interest" description="Disordered" evidence="1">
    <location>
        <begin position="33"/>
        <end position="63"/>
    </location>
</feature>
<keyword evidence="4" id="KW-1185">Reference proteome</keyword>
<evidence type="ECO:0000313" key="3">
    <source>
        <dbReference type="EMBL" id="AKU94113.1"/>
    </source>
</evidence>
<dbReference type="RefSeq" id="WP_146645763.1">
    <property type="nucleotide sequence ID" value="NZ_CP012333.1"/>
</dbReference>
<proteinExistence type="predicted"/>